<proteinExistence type="predicted"/>
<organism evidence="2">
    <name type="scientific">Roseihalotalea indica</name>
    <dbReference type="NCBI Taxonomy" id="2867963"/>
    <lineage>
        <taxon>Bacteria</taxon>
        <taxon>Pseudomonadati</taxon>
        <taxon>Bacteroidota</taxon>
        <taxon>Cytophagia</taxon>
        <taxon>Cytophagales</taxon>
        <taxon>Catalimonadaceae</taxon>
        <taxon>Roseihalotalea</taxon>
    </lineage>
</organism>
<accession>A0AA49GLT2</accession>
<dbReference type="Gene3D" id="2.60.120.10">
    <property type="entry name" value="Jelly Rolls"/>
    <property type="match status" value="2"/>
</dbReference>
<gene>
    <name evidence="2" type="ORF">K4G66_25530</name>
</gene>
<reference evidence="2" key="2">
    <citation type="journal article" date="2024" name="Antonie Van Leeuwenhoek">
        <title>Roseihalotalea indica gen. nov., sp. nov., a halophilic Bacteroidetes from mesopelagic Southwest Indian Ocean with higher carbohydrate metabolic potential.</title>
        <authorList>
            <person name="Chen B."/>
            <person name="Zhang M."/>
            <person name="Lin D."/>
            <person name="Ye J."/>
            <person name="Tang K."/>
        </authorList>
    </citation>
    <scope>NUCLEOTIDE SEQUENCE</scope>
    <source>
        <strain evidence="2">TK19036</strain>
    </source>
</reference>
<dbReference type="InterPro" id="IPR014710">
    <property type="entry name" value="RmlC-like_jellyroll"/>
</dbReference>
<dbReference type="AlphaFoldDB" id="A0AA49GLT2"/>
<feature type="domain" description="Quercetin 2,3-dioxygenase C-terminal cupin" evidence="1">
    <location>
        <begin position="175"/>
        <end position="225"/>
    </location>
</feature>
<evidence type="ECO:0000259" key="1">
    <source>
        <dbReference type="Pfam" id="PF17954"/>
    </source>
</evidence>
<dbReference type="InterPro" id="IPR041602">
    <property type="entry name" value="Quercetinase_C"/>
</dbReference>
<dbReference type="Pfam" id="PF17954">
    <property type="entry name" value="Pirin_C_2"/>
    <property type="match status" value="1"/>
</dbReference>
<reference evidence="2" key="1">
    <citation type="journal article" date="2023" name="Comput. Struct. Biotechnol. J.">
        <title>Discovery of a novel marine Bacteroidetes with a rich repertoire of carbohydrate-active enzymes.</title>
        <authorList>
            <person name="Chen B."/>
            <person name="Liu G."/>
            <person name="Chen Q."/>
            <person name="Wang H."/>
            <person name="Liu L."/>
            <person name="Tang K."/>
        </authorList>
    </citation>
    <scope>NUCLEOTIDE SEQUENCE</scope>
    <source>
        <strain evidence="2">TK19036</strain>
    </source>
</reference>
<dbReference type="EMBL" id="CP120682">
    <property type="protein sequence ID" value="WKN35733.1"/>
    <property type="molecule type" value="Genomic_DNA"/>
</dbReference>
<sequence length="231" mass="25247">MITQSKGTIYLANQRGVTQQGIEYRSYHTFNVDSYEDEHKAPIGIFMFFNDDTLNGGAHTKSLVKQGTSLLLLPVVGRINISGDITASLEAGQTGWISPERDIEIKIINPFTSVLVNFLQIGFHASPTSIRSPMQVLDLDFAHDELFPLVFADCDLGGIGTFVGRGTGSYLVKNASAGVFAFVVDGVFEVQDRLVQSRDGLALWDVPEVEFEALSQEAVILFIELTAISPT</sequence>
<name>A0AA49GLT2_9BACT</name>
<evidence type="ECO:0000313" key="2">
    <source>
        <dbReference type="EMBL" id="WKN35733.1"/>
    </source>
</evidence>
<protein>
    <recommendedName>
        <fullName evidence="1">Quercetin 2,3-dioxygenase C-terminal cupin domain-containing protein</fullName>
    </recommendedName>
</protein>